<dbReference type="EMBL" id="MN739121">
    <property type="protein sequence ID" value="QHS89912.1"/>
    <property type="molecule type" value="Genomic_DNA"/>
</dbReference>
<organism evidence="1">
    <name type="scientific">viral metagenome</name>
    <dbReference type="NCBI Taxonomy" id="1070528"/>
    <lineage>
        <taxon>unclassified sequences</taxon>
        <taxon>metagenomes</taxon>
        <taxon>organismal metagenomes</taxon>
    </lineage>
</organism>
<sequence length="468" mass="54060">MIGNISTYRIKTISEKPSIPGYETCQVMSWHKKDTPYYELSPYYLRTDGLEENINSGGVIFENLYQGSKIYPVVYDIEVYPHHTRRGDSRYLHWKWQKENHIDSNGNIIWATYMNWRYSLFRCNNPIHYPNGRNRAKEAVGTVFLSKNQDGTSKVEILNYIEARHRVYRKEYCRLIRNLNFYQLLFQKVMSGINISLQEIDVPHPSKRGLHGSLCHPSGVFVTSIENIDLLINDSSEPFGHGLCVAYALHQDIASYVSRISNSNLLKNNKGTMTDDEVLHEQDNMFSYIKSILNSQKIKKLIGIKYDGPNMDFESMINGPSFTDSIFIFNDNYLEHKTDNHGGGNAKIRPYNNYSKRDIPRSFGIPTGNYCEGYTSLNESINQINECITEFIQLLHRFQYQNIVYSIENIGNPTIGTGIFKVDKKVLRYITKCLLMISYGGEYTNYSSTFTTSASVRIDDDVVKFMDQ</sequence>
<proteinExistence type="predicted"/>
<dbReference type="AlphaFoldDB" id="A0A6C0BD31"/>
<protein>
    <submittedName>
        <fullName evidence="1">Uncharacterized protein</fullName>
    </submittedName>
</protein>
<evidence type="ECO:0000313" key="1">
    <source>
        <dbReference type="EMBL" id="QHS89912.1"/>
    </source>
</evidence>
<name>A0A6C0BD31_9ZZZZ</name>
<accession>A0A6C0BD31</accession>
<reference evidence="1" key="1">
    <citation type="journal article" date="2020" name="Nature">
        <title>Giant virus diversity and host interactions through global metagenomics.</title>
        <authorList>
            <person name="Schulz F."/>
            <person name="Roux S."/>
            <person name="Paez-Espino D."/>
            <person name="Jungbluth S."/>
            <person name="Walsh D.A."/>
            <person name="Denef V.J."/>
            <person name="McMahon K.D."/>
            <person name="Konstantinidis K.T."/>
            <person name="Eloe-Fadrosh E.A."/>
            <person name="Kyrpides N.C."/>
            <person name="Woyke T."/>
        </authorList>
    </citation>
    <scope>NUCLEOTIDE SEQUENCE</scope>
    <source>
        <strain evidence="1">GVMAG-M-3300010160-4</strain>
    </source>
</reference>